<dbReference type="GO" id="GO:0005737">
    <property type="term" value="C:cytoplasm"/>
    <property type="evidence" value="ECO:0007669"/>
    <property type="project" value="TreeGrafter"/>
</dbReference>
<reference evidence="3 4" key="1">
    <citation type="journal article" date="2017" name="Water Res.">
        <title>Comammox in drinking water systems.</title>
        <authorList>
            <person name="Wang Y."/>
            <person name="Ma L."/>
            <person name="Mao Y."/>
            <person name="Jiang X."/>
            <person name="Xia Y."/>
            <person name="Yu K."/>
            <person name="Li B."/>
            <person name="Zhang T."/>
        </authorList>
    </citation>
    <scope>NUCLEOTIDE SEQUENCE [LARGE SCALE GENOMIC DNA]</scope>
    <source>
        <strain evidence="3">SG_bin8</strain>
    </source>
</reference>
<dbReference type="AlphaFoldDB" id="A0A1W9HZ14"/>
<evidence type="ECO:0000313" key="4">
    <source>
        <dbReference type="Proteomes" id="UP000192872"/>
    </source>
</evidence>
<dbReference type="NCBIfam" id="TIGR00121">
    <property type="entry name" value="birA_ligase"/>
    <property type="match status" value="1"/>
</dbReference>
<evidence type="ECO:0000313" key="3">
    <source>
        <dbReference type="EMBL" id="OQW52600.1"/>
    </source>
</evidence>
<evidence type="ECO:0000256" key="1">
    <source>
        <dbReference type="ARBA" id="ARBA00022598"/>
    </source>
</evidence>
<proteinExistence type="predicted"/>
<dbReference type="STRING" id="1827387.A4S15_07150"/>
<feature type="domain" description="BPL/LPL catalytic" evidence="2">
    <location>
        <begin position="1"/>
        <end position="180"/>
    </location>
</feature>
<dbReference type="PANTHER" id="PTHR12835">
    <property type="entry name" value="BIOTIN PROTEIN LIGASE"/>
    <property type="match status" value="1"/>
</dbReference>
<dbReference type="SUPFAM" id="SSF55681">
    <property type="entry name" value="Class II aaRS and biotin synthetases"/>
    <property type="match status" value="1"/>
</dbReference>
<keyword evidence="1" id="KW-0436">Ligase</keyword>
<dbReference type="GO" id="GO:0004077">
    <property type="term" value="F:biotin--[biotin carboxyl-carrier protein] ligase activity"/>
    <property type="evidence" value="ECO:0007669"/>
    <property type="project" value="InterPro"/>
</dbReference>
<dbReference type="PROSITE" id="PS51733">
    <property type="entry name" value="BPL_LPL_CATALYTIC"/>
    <property type="match status" value="1"/>
</dbReference>
<dbReference type="RefSeq" id="WP_376801775.1">
    <property type="nucleotide sequence ID" value="NZ_DBNB01000020.1"/>
</dbReference>
<dbReference type="Gene3D" id="3.30.930.10">
    <property type="entry name" value="Bira Bifunctional Protein, Domain 2"/>
    <property type="match status" value="1"/>
</dbReference>
<comment type="caution">
    <text evidence="3">The sequence shown here is derived from an EMBL/GenBank/DDBJ whole genome shotgun (WGS) entry which is preliminary data.</text>
</comment>
<dbReference type="InterPro" id="IPR004143">
    <property type="entry name" value="BPL_LPL_catalytic"/>
</dbReference>
<dbReference type="CDD" id="cd16442">
    <property type="entry name" value="BPL"/>
    <property type="match status" value="1"/>
</dbReference>
<dbReference type="PANTHER" id="PTHR12835:SF5">
    <property type="entry name" value="BIOTIN--PROTEIN LIGASE"/>
    <property type="match status" value="1"/>
</dbReference>
<dbReference type="InterPro" id="IPR045864">
    <property type="entry name" value="aa-tRNA-synth_II/BPL/LPL"/>
</dbReference>
<dbReference type="EMBL" id="LWDL01000012">
    <property type="protein sequence ID" value="OQW52600.1"/>
    <property type="molecule type" value="Genomic_DNA"/>
</dbReference>
<evidence type="ECO:0000259" key="2">
    <source>
        <dbReference type="PROSITE" id="PS51733"/>
    </source>
</evidence>
<organism evidence="3 4">
    <name type="scientific">Candidatus Raskinella chloraquaticus</name>
    <dbReference type="NCBI Taxonomy" id="1951219"/>
    <lineage>
        <taxon>Bacteria</taxon>
        <taxon>Pseudomonadati</taxon>
        <taxon>Pseudomonadota</taxon>
        <taxon>Alphaproteobacteria</taxon>
        <taxon>Hyphomicrobiales</taxon>
        <taxon>Phreatobacteraceae</taxon>
        <taxon>Candidatus Raskinella</taxon>
    </lineage>
</organism>
<protein>
    <recommendedName>
        <fullName evidence="2">BPL/LPL catalytic domain-containing protein</fullName>
    </recommendedName>
</protein>
<accession>A0A1W9HZ14</accession>
<sequence length="245" mass="26170">MHHIALESVDSTNAEAQRLIAAGAVRGWTMITAHLQHAGRGRQARSWTSPPGNLYVSFIVPKDQRGEWRRPWLSGFAVALALATTVEDHIDDGADVRIKWPNDVLIANAKAGGILIEAGAAAPFLVIGIGVNLASHPPDTLYPATHVGAHRTGLLAPSAFASRLAAHLQQMIERWLADGFTPIRAEYLKKSHRPGDPLTIGASSAAPRHGNFIGIDEEGCLCLECDGAFVRFAAGDVFPTLTPSP</sequence>
<dbReference type="Proteomes" id="UP000192872">
    <property type="component" value="Unassembled WGS sequence"/>
</dbReference>
<name>A0A1W9HZ14_9HYPH</name>
<dbReference type="InterPro" id="IPR004408">
    <property type="entry name" value="Biotin_CoA_COase_ligase"/>
</dbReference>
<dbReference type="Pfam" id="PF03099">
    <property type="entry name" value="BPL_LplA_LipB"/>
    <property type="match status" value="1"/>
</dbReference>
<gene>
    <name evidence="3" type="ORF">A4S15_07150</name>
</gene>